<name>A0A0R0D0K2_9GAMM</name>
<accession>A0A0R0D0K2</accession>
<dbReference type="EMBL" id="LDJK01000018">
    <property type="protein sequence ID" value="KRG74981.1"/>
    <property type="molecule type" value="Genomic_DNA"/>
</dbReference>
<evidence type="ECO:0000313" key="2">
    <source>
        <dbReference type="Proteomes" id="UP000051386"/>
    </source>
</evidence>
<keyword evidence="2" id="KW-1185">Reference proteome</keyword>
<organism evidence="1 2">
    <name type="scientific">Stenotrophomonas chelatiphaga</name>
    <dbReference type="NCBI Taxonomy" id="517011"/>
    <lineage>
        <taxon>Bacteria</taxon>
        <taxon>Pseudomonadati</taxon>
        <taxon>Pseudomonadota</taxon>
        <taxon>Gammaproteobacteria</taxon>
        <taxon>Lysobacterales</taxon>
        <taxon>Lysobacteraceae</taxon>
        <taxon>Stenotrophomonas</taxon>
    </lineage>
</organism>
<reference evidence="1 2" key="1">
    <citation type="submission" date="2015-05" db="EMBL/GenBank/DDBJ databases">
        <title>Genome sequencing and analysis of members of genus Stenotrophomonas.</title>
        <authorList>
            <person name="Patil P.P."/>
            <person name="Midha S."/>
            <person name="Patil P.B."/>
        </authorList>
    </citation>
    <scope>NUCLEOTIDE SEQUENCE [LARGE SCALE GENOMIC DNA]</scope>
    <source>
        <strain evidence="1 2">DSM 21508</strain>
    </source>
</reference>
<dbReference type="Proteomes" id="UP000051386">
    <property type="component" value="Unassembled WGS sequence"/>
</dbReference>
<dbReference type="AlphaFoldDB" id="A0A0R0D0K2"/>
<protein>
    <submittedName>
        <fullName evidence="1">Uncharacterized protein</fullName>
    </submittedName>
</protein>
<sequence length="120" mass="13262">MRLYSLLGDAMHDLPPHFIDKLERILRANGVPHPVFQDTPRLRLVPPLADPPPAAAKAHTTPQPETGSFPVYSRQQCVIVILDILHAVHVSHTSGNDVVVMNEELVEGLIIAARELIREA</sequence>
<gene>
    <name evidence="1" type="ORF">ABB28_05945</name>
</gene>
<evidence type="ECO:0000313" key="1">
    <source>
        <dbReference type="EMBL" id="KRG74981.1"/>
    </source>
</evidence>
<comment type="caution">
    <text evidence="1">The sequence shown here is derived from an EMBL/GenBank/DDBJ whole genome shotgun (WGS) entry which is preliminary data.</text>
</comment>
<proteinExistence type="predicted"/>
<dbReference type="PATRIC" id="fig|517011.3.peg.677"/>